<name>A0A5C6EAL1_9BACT</name>
<evidence type="ECO:0000256" key="1">
    <source>
        <dbReference type="SAM" id="SignalP"/>
    </source>
</evidence>
<evidence type="ECO:0000313" key="3">
    <source>
        <dbReference type="Proteomes" id="UP000318288"/>
    </source>
</evidence>
<dbReference type="Proteomes" id="UP000318288">
    <property type="component" value="Unassembled WGS sequence"/>
</dbReference>
<keyword evidence="3" id="KW-1185">Reference proteome</keyword>
<accession>A0A5C6EAL1</accession>
<feature type="chain" id="PRO_5022910695" description="EF-hand domain-containing protein" evidence="1">
    <location>
        <begin position="20"/>
        <end position="81"/>
    </location>
</feature>
<organism evidence="2 3">
    <name type="scientific">Rubripirellula tenax</name>
    <dbReference type="NCBI Taxonomy" id="2528015"/>
    <lineage>
        <taxon>Bacteria</taxon>
        <taxon>Pseudomonadati</taxon>
        <taxon>Planctomycetota</taxon>
        <taxon>Planctomycetia</taxon>
        <taxon>Pirellulales</taxon>
        <taxon>Pirellulaceae</taxon>
        <taxon>Rubripirellula</taxon>
    </lineage>
</organism>
<gene>
    <name evidence="2" type="ORF">Poly51_58670</name>
</gene>
<keyword evidence="1" id="KW-0732">Signal</keyword>
<dbReference type="InterPro" id="IPR018247">
    <property type="entry name" value="EF_Hand_1_Ca_BS"/>
</dbReference>
<dbReference type="RefSeq" id="WP_186775867.1">
    <property type="nucleotide sequence ID" value="NZ_SJPW01000009.1"/>
</dbReference>
<dbReference type="PROSITE" id="PS00018">
    <property type="entry name" value="EF_HAND_1"/>
    <property type="match status" value="1"/>
</dbReference>
<dbReference type="EMBL" id="SJPW01000009">
    <property type="protein sequence ID" value="TWU44801.1"/>
    <property type="molecule type" value="Genomic_DNA"/>
</dbReference>
<feature type="signal peptide" evidence="1">
    <location>
        <begin position="1"/>
        <end position="19"/>
    </location>
</feature>
<evidence type="ECO:0008006" key="4">
    <source>
        <dbReference type="Google" id="ProtNLM"/>
    </source>
</evidence>
<protein>
    <recommendedName>
        <fullName evidence="4">EF-hand domain-containing protein</fullName>
    </recommendedName>
</protein>
<comment type="caution">
    <text evidence="2">The sequence shown here is derived from an EMBL/GenBank/DDBJ whole genome shotgun (WGS) entry which is preliminary data.</text>
</comment>
<evidence type="ECO:0000313" key="2">
    <source>
        <dbReference type="EMBL" id="TWU44801.1"/>
    </source>
</evidence>
<sequence precursor="true">MKTIALTFIAALFAVDALATEIPIPKRVQKKILAGAPEIDLNRDGNITAEELKAGRDKLPENMRVLLDVYGCGLFRAQFDG</sequence>
<dbReference type="AlphaFoldDB" id="A0A5C6EAL1"/>
<reference evidence="2 3" key="1">
    <citation type="submission" date="2019-02" db="EMBL/GenBank/DDBJ databases">
        <title>Deep-cultivation of Planctomycetes and their phenomic and genomic characterization uncovers novel biology.</title>
        <authorList>
            <person name="Wiegand S."/>
            <person name="Jogler M."/>
            <person name="Boedeker C."/>
            <person name="Pinto D."/>
            <person name="Vollmers J."/>
            <person name="Rivas-Marin E."/>
            <person name="Kohn T."/>
            <person name="Peeters S.H."/>
            <person name="Heuer A."/>
            <person name="Rast P."/>
            <person name="Oberbeckmann S."/>
            <person name="Bunk B."/>
            <person name="Jeske O."/>
            <person name="Meyerdierks A."/>
            <person name="Storesund J.E."/>
            <person name="Kallscheuer N."/>
            <person name="Luecker S."/>
            <person name="Lage O.M."/>
            <person name="Pohl T."/>
            <person name="Merkel B.J."/>
            <person name="Hornburger P."/>
            <person name="Mueller R.-W."/>
            <person name="Bruemmer F."/>
            <person name="Labrenz M."/>
            <person name="Spormann A.M."/>
            <person name="Op Den Camp H."/>
            <person name="Overmann J."/>
            <person name="Amann R."/>
            <person name="Jetten M.S.M."/>
            <person name="Mascher T."/>
            <person name="Medema M.H."/>
            <person name="Devos D.P."/>
            <person name="Kaster A.-K."/>
            <person name="Ovreas L."/>
            <person name="Rohde M."/>
            <person name="Galperin M.Y."/>
            <person name="Jogler C."/>
        </authorList>
    </citation>
    <scope>NUCLEOTIDE SEQUENCE [LARGE SCALE GENOMIC DNA]</scope>
    <source>
        <strain evidence="2 3">Poly51</strain>
    </source>
</reference>
<proteinExistence type="predicted"/>